<keyword evidence="7" id="KW-0378">Hydrolase</keyword>
<dbReference type="EC" id="5.6.2.4" evidence="5"/>
<reference evidence="7" key="1">
    <citation type="submission" date="2019-10" db="EMBL/GenBank/DDBJ databases">
        <title>Conservation and host-specific expression of non-tandemly repeated heterogenous ribosome RNA gene in arbuscular mycorrhizal fungi.</title>
        <authorList>
            <person name="Maeda T."/>
            <person name="Kobayashi Y."/>
            <person name="Nakagawa T."/>
            <person name="Ezawa T."/>
            <person name="Yamaguchi K."/>
            <person name="Bino T."/>
            <person name="Nishimoto Y."/>
            <person name="Shigenobu S."/>
            <person name="Kawaguchi M."/>
        </authorList>
    </citation>
    <scope>NUCLEOTIDE SEQUENCE</scope>
    <source>
        <strain evidence="7">HR1</strain>
    </source>
</reference>
<protein>
    <recommendedName>
        <fullName evidence="5">DNA 3'-5' helicase</fullName>
        <ecNumber evidence="5">5.6.2.4</ecNumber>
    </recommendedName>
</protein>
<proteinExistence type="inferred from homology"/>
<comment type="catalytic activity">
    <reaction evidence="4">
        <text>Couples ATP hydrolysis with the unwinding of duplex DNA by translocating in the 3'-5' direction.</text>
        <dbReference type="EC" id="5.6.2.4"/>
    </reaction>
</comment>
<keyword evidence="7" id="KW-0547">Nucleotide-binding</keyword>
<dbReference type="InterPro" id="IPR027417">
    <property type="entry name" value="P-loop_NTPase"/>
</dbReference>
<dbReference type="AlphaFoldDB" id="A0A8H3LRY8"/>
<dbReference type="GO" id="GO:0009378">
    <property type="term" value="F:four-way junction helicase activity"/>
    <property type="evidence" value="ECO:0007669"/>
    <property type="project" value="TreeGrafter"/>
</dbReference>
<evidence type="ECO:0000313" key="7">
    <source>
        <dbReference type="EMBL" id="GES91105.1"/>
    </source>
</evidence>
<dbReference type="EMBL" id="BLAL01000197">
    <property type="protein sequence ID" value="GES91105.1"/>
    <property type="molecule type" value="Genomic_DNA"/>
</dbReference>
<dbReference type="GO" id="GO:0005524">
    <property type="term" value="F:ATP binding"/>
    <property type="evidence" value="ECO:0007669"/>
    <property type="project" value="InterPro"/>
</dbReference>
<keyword evidence="7" id="KW-0067">ATP-binding</keyword>
<dbReference type="OrthoDB" id="2440774at2759"/>
<keyword evidence="7" id="KW-0347">Helicase</keyword>
<evidence type="ECO:0000313" key="8">
    <source>
        <dbReference type="Proteomes" id="UP000615446"/>
    </source>
</evidence>
<dbReference type="Proteomes" id="UP000615446">
    <property type="component" value="Unassembled WGS sequence"/>
</dbReference>
<dbReference type="PANTHER" id="PTHR13710:SF105">
    <property type="entry name" value="ATP-DEPENDENT DNA HELICASE Q1"/>
    <property type="match status" value="1"/>
</dbReference>
<accession>A0A8H3LRY8</accession>
<dbReference type="InterPro" id="IPR014001">
    <property type="entry name" value="Helicase_ATP-bd"/>
</dbReference>
<dbReference type="GO" id="GO:0005694">
    <property type="term" value="C:chromosome"/>
    <property type="evidence" value="ECO:0007669"/>
    <property type="project" value="TreeGrafter"/>
</dbReference>
<dbReference type="Pfam" id="PF00270">
    <property type="entry name" value="DEAD"/>
    <property type="match status" value="1"/>
</dbReference>
<dbReference type="GO" id="GO:0000724">
    <property type="term" value="P:double-strand break repair via homologous recombination"/>
    <property type="evidence" value="ECO:0007669"/>
    <property type="project" value="TreeGrafter"/>
</dbReference>
<evidence type="ECO:0000256" key="4">
    <source>
        <dbReference type="ARBA" id="ARBA00034617"/>
    </source>
</evidence>
<dbReference type="PROSITE" id="PS51192">
    <property type="entry name" value="HELICASE_ATP_BIND_1"/>
    <property type="match status" value="1"/>
</dbReference>
<dbReference type="Gene3D" id="3.40.50.300">
    <property type="entry name" value="P-loop containing nucleotide triphosphate hydrolases"/>
    <property type="match status" value="1"/>
</dbReference>
<dbReference type="CDD" id="cd17920">
    <property type="entry name" value="DEXHc_RecQ"/>
    <property type="match status" value="1"/>
</dbReference>
<evidence type="ECO:0000259" key="6">
    <source>
        <dbReference type="PROSITE" id="PS51192"/>
    </source>
</evidence>
<sequence>MRYFNGYVFAAGLRKKNNVPNTPTNEELRYIQVESLIQHLLNNHDLCWKEQSLVTHHRIAYNEAFNRKILRFVDKRIAFWASYKARHALAIIDNNEGLNWMMEDIREAAKVNKFSVNDQYNISKLELIPYKYKAEERIRTNSFYPSFAKLITDFDVIIKYQGCSAFQKKTVSGLCSLCSLYISASWWDRLLNKNYTPSGEKNILDLKELIKLAVKKIFGYDHLREGQLEAIETYLNGKDTLVSIKTGGGKMLYYVICTLIFEGITIVVSSLKALMEDQKQELIQLGIPCVSIYANTIQGRSEQEKIFEEIALGFTKILFVTLEKLCLNKEFQNFISNMYDKAKVHFVIDEAHCILSYGNFRESWKNLGLLKKNWPTVPIMLLTTTCTYKDAQDIHTSLGIQSKNFAMIWDSSFERKEITIEIYKRRDNCEIFSNDLIDLIKKHKRSRIIIYCATQSGCDDLFVTLQPLLPEKSLGVYHGEIGDEQWQIIISD</sequence>
<dbReference type="GO" id="GO:0003677">
    <property type="term" value="F:DNA binding"/>
    <property type="evidence" value="ECO:0007669"/>
    <property type="project" value="UniProtKB-KW"/>
</dbReference>
<dbReference type="GO" id="GO:0005737">
    <property type="term" value="C:cytoplasm"/>
    <property type="evidence" value="ECO:0007669"/>
    <property type="project" value="TreeGrafter"/>
</dbReference>
<keyword evidence="3" id="KW-0413">Isomerase</keyword>
<name>A0A8H3LRY8_9GLOM</name>
<feature type="domain" description="Helicase ATP-binding" evidence="6">
    <location>
        <begin position="231"/>
        <end position="404"/>
    </location>
</feature>
<dbReference type="SMART" id="SM00487">
    <property type="entry name" value="DEXDc"/>
    <property type="match status" value="1"/>
</dbReference>
<evidence type="ECO:0000256" key="3">
    <source>
        <dbReference type="ARBA" id="ARBA00023235"/>
    </source>
</evidence>
<dbReference type="SUPFAM" id="SSF52540">
    <property type="entry name" value="P-loop containing nucleoside triphosphate hydrolases"/>
    <property type="match status" value="2"/>
</dbReference>
<comment type="caution">
    <text evidence="7">The sequence shown here is derived from an EMBL/GenBank/DDBJ whole genome shotgun (WGS) entry which is preliminary data.</text>
</comment>
<keyword evidence="2" id="KW-0238">DNA-binding</keyword>
<dbReference type="InterPro" id="IPR011545">
    <property type="entry name" value="DEAD/DEAH_box_helicase_dom"/>
</dbReference>
<organism evidence="7 8">
    <name type="scientific">Rhizophagus clarus</name>
    <dbReference type="NCBI Taxonomy" id="94130"/>
    <lineage>
        <taxon>Eukaryota</taxon>
        <taxon>Fungi</taxon>
        <taxon>Fungi incertae sedis</taxon>
        <taxon>Mucoromycota</taxon>
        <taxon>Glomeromycotina</taxon>
        <taxon>Glomeromycetes</taxon>
        <taxon>Glomerales</taxon>
        <taxon>Glomeraceae</taxon>
        <taxon>Rhizophagus</taxon>
    </lineage>
</organism>
<evidence type="ECO:0000256" key="2">
    <source>
        <dbReference type="ARBA" id="ARBA00023125"/>
    </source>
</evidence>
<dbReference type="PANTHER" id="PTHR13710">
    <property type="entry name" value="DNA HELICASE RECQ FAMILY MEMBER"/>
    <property type="match status" value="1"/>
</dbReference>
<evidence type="ECO:0000256" key="5">
    <source>
        <dbReference type="ARBA" id="ARBA00034808"/>
    </source>
</evidence>
<dbReference type="GO" id="GO:0043138">
    <property type="term" value="F:3'-5' DNA helicase activity"/>
    <property type="evidence" value="ECO:0007669"/>
    <property type="project" value="UniProtKB-EC"/>
</dbReference>
<gene>
    <name evidence="7" type="ORF">RCL2_001793600</name>
</gene>
<comment type="similarity">
    <text evidence="1">Belongs to the helicase family. RecQ subfamily.</text>
</comment>
<evidence type="ECO:0000256" key="1">
    <source>
        <dbReference type="ARBA" id="ARBA00005446"/>
    </source>
</evidence>